<gene>
    <name evidence="1" type="ORF">MCAPa_5170</name>
</gene>
<accession>A0A084EM34</accession>
<dbReference type="Proteomes" id="UP000028533">
    <property type="component" value="Unassembled WGS sequence"/>
</dbReference>
<evidence type="ECO:0000313" key="2">
    <source>
        <dbReference type="Proteomes" id="UP000028533"/>
    </source>
</evidence>
<evidence type="ECO:0000313" key="1">
    <source>
        <dbReference type="EMBL" id="KEZ19026.1"/>
    </source>
</evidence>
<dbReference type="AlphaFoldDB" id="A0A084EM34"/>
<name>A0A084EM34_MYCCA</name>
<dbReference type="Pfam" id="PF11428">
    <property type="entry name" value="DUF3196"/>
    <property type="match status" value="1"/>
</dbReference>
<dbReference type="SUPFAM" id="SSF116965">
    <property type="entry name" value="Hypothetical protein MPN330"/>
    <property type="match status" value="1"/>
</dbReference>
<proteinExistence type="predicted"/>
<dbReference type="EMBL" id="JFDO01000017">
    <property type="protein sequence ID" value="KEZ19026.1"/>
    <property type="molecule type" value="Genomic_DNA"/>
</dbReference>
<organism evidence="1 2">
    <name type="scientific">Mycoplasma capricolum subsp. capricolum 14232</name>
    <dbReference type="NCBI Taxonomy" id="1188238"/>
    <lineage>
        <taxon>Bacteria</taxon>
        <taxon>Bacillati</taxon>
        <taxon>Mycoplasmatota</taxon>
        <taxon>Mollicutes</taxon>
        <taxon>Mycoplasmataceae</taxon>
        <taxon>Mycoplasma</taxon>
    </lineage>
</organism>
<protein>
    <submittedName>
        <fullName evidence="1">Uncharacterized protein</fullName>
    </submittedName>
</protein>
<reference evidence="1 2" key="1">
    <citation type="submission" date="2014-02" db="EMBL/GenBank/DDBJ databases">
        <title>Genome sequence of Mycoplasma capricolum subsp. capricolum strain 14232.</title>
        <authorList>
            <person name="Sirand-Pugnet P."/>
            <person name="Breton M."/>
            <person name="Dordet-Frisoni E."/>
            <person name="Baranowski E."/>
            <person name="Barre A."/>
            <person name="Couture C."/>
            <person name="Dupuy V."/>
            <person name="Gaurivaud P."/>
            <person name="Jacob D."/>
            <person name="Lemaitre C."/>
            <person name="Manso-Silvan L."/>
            <person name="Nikolski M."/>
            <person name="Nouvel L.-X."/>
            <person name="Poumarat F."/>
            <person name="Tardy F."/>
            <person name="Thebault P."/>
            <person name="Theil S."/>
            <person name="Citti C."/>
            <person name="Thiaucourt F."/>
            <person name="Blanchard A."/>
        </authorList>
    </citation>
    <scope>NUCLEOTIDE SEQUENCE [LARGE SCALE GENOMIC DNA]</scope>
    <source>
        <strain evidence="1 2">14232</strain>
    </source>
</reference>
<dbReference type="InterPro" id="IPR024503">
    <property type="entry name" value="DUF3196"/>
</dbReference>
<comment type="caution">
    <text evidence="1">The sequence shown here is derived from an EMBL/GenBank/DDBJ whole genome shotgun (WGS) entry which is preliminary data.</text>
</comment>
<sequence>MANYYDQILKKIKELVEKNNLTKALDIINQELEISYIPSDFEKSLYKVKKEIKEKQYHQLNKTYSISEIKSLLNSKNNLDQIVGIKNLININIRLIIDEIKKYLLNTNNVYENKSLLLISLSDQQIDQEFEVLKDKKTSFLVNPKLLNIKEIYNTYYQVENQILEIINQKDIFLIQTCKQVLFSYFLYKFPYVESLIANDVIIAIIYISYQLNNLEFDTKRLNKSIEFSQASVDKIIIDIKRSGVFGYES</sequence>
<dbReference type="RefSeq" id="WP_036431968.1">
    <property type="nucleotide sequence ID" value="NZ_JFDO01000017.1"/>
</dbReference>